<reference evidence="2" key="1">
    <citation type="journal article" date="2015" name="Nature">
        <title>Complex archaea that bridge the gap between prokaryotes and eukaryotes.</title>
        <authorList>
            <person name="Spang A."/>
            <person name="Saw J.H."/>
            <person name="Jorgensen S.L."/>
            <person name="Zaremba-Niedzwiedzka K."/>
            <person name="Martijn J."/>
            <person name="Lind A.E."/>
            <person name="van Eijk R."/>
            <person name="Schleper C."/>
            <person name="Guy L."/>
            <person name="Ettema T.J."/>
        </authorList>
    </citation>
    <scope>NUCLEOTIDE SEQUENCE</scope>
</reference>
<organism evidence="2">
    <name type="scientific">marine sediment metagenome</name>
    <dbReference type="NCBI Taxonomy" id="412755"/>
    <lineage>
        <taxon>unclassified sequences</taxon>
        <taxon>metagenomes</taxon>
        <taxon>ecological metagenomes</taxon>
    </lineage>
</organism>
<accession>A0A0F9MDJ5</accession>
<proteinExistence type="predicted"/>
<dbReference type="EMBL" id="LAZR01010382">
    <property type="protein sequence ID" value="KKM67242.1"/>
    <property type="molecule type" value="Genomic_DNA"/>
</dbReference>
<evidence type="ECO:0000256" key="1">
    <source>
        <dbReference type="SAM" id="Coils"/>
    </source>
</evidence>
<gene>
    <name evidence="2" type="ORF">LCGC14_1473080</name>
</gene>
<keyword evidence="1" id="KW-0175">Coiled coil</keyword>
<name>A0A0F9MDJ5_9ZZZZ</name>
<protein>
    <submittedName>
        <fullName evidence="2">Uncharacterized protein</fullName>
    </submittedName>
</protein>
<dbReference type="AlphaFoldDB" id="A0A0F9MDJ5"/>
<comment type="caution">
    <text evidence="2">The sequence shown here is derived from an EMBL/GenBank/DDBJ whole genome shotgun (WGS) entry which is preliminary data.</text>
</comment>
<evidence type="ECO:0000313" key="2">
    <source>
        <dbReference type="EMBL" id="KKM67242.1"/>
    </source>
</evidence>
<feature type="coiled-coil region" evidence="1">
    <location>
        <begin position="38"/>
        <end position="76"/>
    </location>
</feature>
<sequence>MKLKIVSDGKVDSIRNMAPEMNDRICKMDNGYMLATIIRELQAQLDTDQEKVDALIEQHGGELKQLIEQATEKRNRIIKRIFEEIENFGWYKRLPYVRASVQALKQKAYKECGIDG</sequence>